<evidence type="ECO:0000313" key="1">
    <source>
        <dbReference type="EMBL" id="KAH7850101.1"/>
    </source>
</evidence>
<proteinExistence type="predicted"/>
<evidence type="ECO:0000313" key="2">
    <source>
        <dbReference type="Proteomes" id="UP000828048"/>
    </source>
</evidence>
<dbReference type="EMBL" id="CM037157">
    <property type="protein sequence ID" value="KAH7850101.1"/>
    <property type="molecule type" value="Genomic_DNA"/>
</dbReference>
<keyword evidence="2" id="KW-1185">Reference proteome</keyword>
<sequence>MQDLEDEIGDHFYLNFREIDHFYADFPQVLETLTEKYLVNLGGVELEVLGDVELEVLAESVTLIATSDAPLNNAALPLLSEVSASGLPEPVKAKIAFIEHIAISLKKQSTLSALRRILRAHKEKKCFRVIVVMPLLPGFQGGLDDSGAATVRAIMHWQYRTISRGKNSILHNLNELLGPKANDSISFYGLRTHGKLSDGGPLVTSQVYVHSKLMIIDDRVALVGSSNLNDRSLLGSRDSEVKTLIEDTEFLESSMNGVPWRAGKFALRLRLSLWSEHLGLPQEQLNRIRDPIAESSYKDLWLETANGSVVKEALGESKKSGKYQKKLGYRMKIQNVIQVVGVTGRQRKTLVENCKDNI</sequence>
<reference evidence="1 2" key="1">
    <citation type="journal article" date="2021" name="Hortic Res">
        <title>High-quality reference genome and annotation aids understanding of berry development for evergreen blueberry (Vaccinium darrowii).</title>
        <authorList>
            <person name="Yu J."/>
            <person name="Hulse-Kemp A.M."/>
            <person name="Babiker E."/>
            <person name="Staton M."/>
        </authorList>
    </citation>
    <scope>NUCLEOTIDE SEQUENCE [LARGE SCALE GENOMIC DNA]</scope>
    <source>
        <strain evidence="2">cv. NJ 8807/NJ 8810</strain>
        <tissue evidence="1">Young leaf</tissue>
    </source>
</reference>
<gene>
    <name evidence="1" type="ORF">Vadar_027941</name>
</gene>
<name>A0ACB7Y994_9ERIC</name>
<comment type="caution">
    <text evidence="1">The sequence shown here is derived from an EMBL/GenBank/DDBJ whole genome shotgun (WGS) entry which is preliminary data.</text>
</comment>
<protein>
    <submittedName>
        <fullName evidence="1">Uncharacterized protein</fullName>
    </submittedName>
</protein>
<accession>A0ACB7Y994</accession>
<organism evidence="1 2">
    <name type="scientific">Vaccinium darrowii</name>
    <dbReference type="NCBI Taxonomy" id="229202"/>
    <lineage>
        <taxon>Eukaryota</taxon>
        <taxon>Viridiplantae</taxon>
        <taxon>Streptophyta</taxon>
        <taxon>Embryophyta</taxon>
        <taxon>Tracheophyta</taxon>
        <taxon>Spermatophyta</taxon>
        <taxon>Magnoliopsida</taxon>
        <taxon>eudicotyledons</taxon>
        <taxon>Gunneridae</taxon>
        <taxon>Pentapetalae</taxon>
        <taxon>asterids</taxon>
        <taxon>Ericales</taxon>
        <taxon>Ericaceae</taxon>
        <taxon>Vaccinioideae</taxon>
        <taxon>Vaccinieae</taxon>
        <taxon>Vaccinium</taxon>
    </lineage>
</organism>
<dbReference type="Proteomes" id="UP000828048">
    <property type="component" value="Chromosome 7"/>
</dbReference>